<organism evidence="3 4">
    <name type="scientific">Desulfosalsimonas propionicica</name>
    <dbReference type="NCBI Taxonomy" id="332175"/>
    <lineage>
        <taxon>Bacteria</taxon>
        <taxon>Pseudomonadati</taxon>
        <taxon>Thermodesulfobacteriota</taxon>
        <taxon>Desulfobacteria</taxon>
        <taxon>Desulfobacterales</taxon>
        <taxon>Desulfosalsimonadaceae</taxon>
        <taxon>Desulfosalsimonas</taxon>
    </lineage>
</organism>
<proteinExistence type="predicted"/>
<dbReference type="EMBL" id="JACDUS010000005">
    <property type="protein sequence ID" value="MBA2881799.1"/>
    <property type="molecule type" value="Genomic_DNA"/>
</dbReference>
<evidence type="ECO:0000313" key="4">
    <source>
        <dbReference type="Proteomes" id="UP000525298"/>
    </source>
</evidence>
<keyword evidence="4" id="KW-1185">Reference proteome</keyword>
<protein>
    <recommendedName>
        <fullName evidence="2">Shedu protein SduA C-terminal domain-containing protein</fullName>
    </recommendedName>
</protein>
<keyword evidence="1" id="KW-0175">Coiled coil</keyword>
<accession>A0A7W0C9Z0</accession>
<name>A0A7W0C9Z0_9BACT</name>
<evidence type="ECO:0000259" key="2">
    <source>
        <dbReference type="Pfam" id="PF14082"/>
    </source>
</evidence>
<evidence type="ECO:0000256" key="1">
    <source>
        <dbReference type="SAM" id="Coils"/>
    </source>
</evidence>
<evidence type="ECO:0000313" key="3">
    <source>
        <dbReference type="EMBL" id="MBA2881799.1"/>
    </source>
</evidence>
<comment type="caution">
    <text evidence="3">The sequence shown here is derived from an EMBL/GenBank/DDBJ whole genome shotgun (WGS) entry which is preliminary data.</text>
</comment>
<gene>
    <name evidence="3" type="ORF">HNR65_002130</name>
</gene>
<dbReference type="Pfam" id="PF14082">
    <property type="entry name" value="SduA_C"/>
    <property type="match status" value="1"/>
</dbReference>
<sequence length="393" mass="44494">MAFSNSHEAAGAIAELIGGPTPRQRQLAELCGITLERDCPTLVAAAKLRMALTVELNLRTADYVSEELENLVEQLRTSDDVTVSYESNEEALAWIAHFRLKRRREHLLELELRHGDIVMTWSGEIAEVSSIGQNGRVFFKGGRGFGAWPDLIKVRARKEDESGEAKELRIQAKNKAEKRKGPSEWSAAKSGDLAHFVTECGLTEVEVDELEAVIENASDERPIQKFLESHPHLITSLMSGNERYCIPQKRLGGEYIPDFIIGDADSLGFRWVLIEIETPRSGIYLQKGEDLDQYARKGYSQIVSWRNWLCNNFAYARNSPRQDGLGLFDIREKSDAVVLVGRREKMPPTKDAQRSEIRQSNNIQIHTYDWLIETLRGIVRHTGPPGSNRYLFD</sequence>
<dbReference type="RefSeq" id="WP_181551452.1">
    <property type="nucleotide sequence ID" value="NZ_JACDUS010000005.1"/>
</dbReference>
<dbReference type="AlphaFoldDB" id="A0A7W0C9Z0"/>
<dbReference type="InterPro" id="IPR025359">
    <property type="entry name" value="SduA_C"/>
</dbReference>
<dbReference type="Proteomes" id="UP000525298">
    <property type="component" value="Unassembled WGS sequence"/>
</dbReference>
<feature type="domain" description="Shedu protein SduA C-terminal" evidence="2">
    <location>
        <begin position="218"/>
        <end position="372"/>
    </location>
</feature>
<reference evidence="3 4" key="1">
    <citation type="submission" date="2020-07" db="EMBL/GenBank/DDBJ databases">
        <title>Genomic Encyclopedia of Type Strains, Phase IV (KMG-IV): sequencing the most valuable type-strain genomes for metagenomic binning, comparative biology and taxonomic classification.</title>
        <authorList>
            <person name="Goeker M."/>
        </authorList>
    </citation>
    <scope>NUCLEOTIDE SEQUENCE [LARGE SCALE GENOMIC DNA]</scope>
    <source>
        <strain evidence="3 4">DSM 17721</strain>
    </source>
</reference>
<feature type="coiled-coil region" evidence="1">
    <location>
        <begin position="158"/>
        <end position="220"/>
    </location>
</feature>